<evidence type="ECO:0000256" key="1">
    <source>
        <dbReference type="ARBA" id="ARBA00007613"/>
    </source>
</evidence>
<accession>A0ABU2ZVX4</accession>
<reference evidence="5 6" key="1">
    <citation type="submission" date="2023-09" db="EMBL/GenBank/DDBJ databases">
        <authorList>
            <person name="Rey-Velasco X."/>
        </authorList>
    </citation>
    <scope>NUCLEOTIDE SEQUENCE [LARGE SCALE GENOMIC DNA]</scope>
    <source>
        <strain evidence="5 6">W431</strain>
    </source>
</reference>
<dbReference type="NCBIfam" id="TIGR01845">
    <property type="entry name" value="outer_NodT"/>
    <property type="match status" value="1"/>
</dbReference>
<dbReference type="PANTHER" id="PTHR30203">
    <property type="entry name" value="OUTER MEMBRANE CATION EFFLUX PROTEIN"/>
    <property type="match status" value="1"/>
</dbReference>
<dbReference type="InterPro" id="IPR003423">
    <property type="entry name" value="OMP_efflux"/>
</dbReference>
<dbReference type="RefSeq" id="WP_311575697.1">
    <property type="nucleotide sequence ID" value="NZ_JAVRIF010000001.1"/>
</dbReference>
<keyword evidence="2" id="KW-0449">Lipoprotein</keyword>
<sequence length="491" mass="54486">MKTGNTNKQKLNLPTVFTLCSVSLFLVSCTSTSGRTDASSDIVYPQHWQSIKSGENENKQSSANWITTFNDPQLVALVQQAIKQNRTLKTQKITMELAEQKALASGASRLPELTLNQGNSRRKTVSSDDVQYTNSADVELELSLEVDLWGKLSDQQNQATLNFAAAKSTYEHQKNTLVAEVASAWFDVISAQELLNLYQERAKNLANNLDMIQTSYRLGLNEALDVYLTQNDVSQEAARVAQQQQVLSTAKRQLELLIGEYPDGDLISNVELPVLNQEIFLGAPAQLLTQRHDILTSWYQLLALDAGLAVAHKQRFPKISLFASTGDSSDELQNLLDGGSLAWSLIGNLTLPLFDGGRLASLEEQARLAVQQQEQYYLNDLYQAFADVENYIANSKALKERYQHLTLAGQNALTAEKLSFDQYMRGLVSYTTVLESQRRAFDAQNSLIQLTNQMLQNRISLFVSLGGSPLSSSKDDSAQTTSTLVNNQQVN</sequence>
<feature type="region of interest" description="Disordered" evidence="4">
    <location>
        <begin position="471"/>
        <end position="491"/>
    </location>
</feature>
<dbReference type="PROSITE" id="PS51257">
    <property type="entry name" value="PROKAR_LIPOPROTEIN"/>
    <property type="match status" value="1"/>
</dbReference>
<feature type="coiled-coil region" evidence="3">
    <location>
        <begin position="188"/>
        <end position="215"/>
    </location>
</feature>
<keyword evidence="2" id="KW-1134">Transmembrane beta strand</keyword>
<evidence type="ECO:0000256" key="4">
    <source>
        <dbReference type="SAM" id="MobiDB-lite"/>
    </source>
</evidence>
<comment type="subcellular location">
    <subcellularLocation>
        <location evidence="2">Cell outer membrane</location>
        <topology evidence="2">Lipid-anchor</topology>
    </subcellularLocation>
</comment>
<comment type="similarity">
    <text evidence="1 2">Belongs to the outer membrane factor (OMF) (TC 1.B.17) family.</text>
</comment>
<keyword evidence="2" id="KW-0812">Transmembrane</keyword>
<evidence type="ECO:0000313" key="6">
    <source>
        <dbReference type="Proteomes" id="UP001266357"/>
    </source>
</evidence>
<dbReference type="PANTHER" id="PTHR30203:SF30">
    <property type="entry name" value="OUTER MEMBRANE PROTEIN-RELATED"/>
    <property type="match status" value="1"/>
</dbReference>
<comment type="caution">
    <text evidence="5">The sequence shown here is derived from an EMBL/GenBank/DDBJ whole genome shotgun (WGS) entry which is preliminary data.</text>
</comment>
<dbReference type="InterPro" id="IPR010131">
    <property type="entry name" value="MdtP/NodT-like"/>
</dbReference>
<dbReference type="SUPFAM" id="SSF56954">
    <property type="entry name" value="Outer membrane efflux proteins (OEP)"/>
    <property type="match status" value="1"/>
</dbReference>
<gene>
    <name evidence="5" type="ORF">RM573_00620</name>
</gene>
<dbReference type="Pfam" id="PF02321">
    <property type="entry name" value="OEP"/>
    <property type="match status" value="2"/>
</dbReference>
<dbReference type="Gene3D" id="2.20.200.10">
    <property type="entry name" value="Outer membrane efflux proteins (OEP)"/>
    <property type="match status" value="1"/>
</dbReference>
<keyword evidence="6" id="KW-1185">Reference proteome</keyword>
<evidence type="ECO:0000256" key="2">
    <source>
        <dbReference type="RuleBase" id="RU362097"/>
    </source>
</evidence>
<keyword evidence="2" id="KW-0564">Palmitate</keyword>
<protein>
    <submittedName>
        <fullName evidence="5">Efflux transporter outer membrane subunit</fullName>
    </submittedName>
</protein>
<evidence type="ECO:0000256" key="3">
    <source>
        <dbReference type="SAM" id="Coils"/>
    </source>
</evidence>
<feature type="compositionally biased region" description="Polar residues" evidence="4">
    <location>
        <begin position="478"/>
        <end position="491"/>
    </location>
</feature>
<name>A0ABU2ZVX4_9GAMM</name>
<proteinExistence type="inferred from homology"/>
<dbReference type="EMBL" id="JAVRIF010000001">
    <property type="protein sequence ID" value="MDT0602091.1"/>
    <property type="molecule type" value="Genomic_DNA"/>
</dbReference>
<organism evidence="5 6">
    <name type="scientific">Thalassotalea castellviae</name>
    <dbReference type="NCBI Taxonomy" id="3075612"/>
    <lineage>
        <taxon>Bacteria</taxon>
        <taxon>Pseudomonadati</taxon>
        <taxon>Pseudomonadota</taxon>
        <taxon>Gammaproteobacteria</taxon>
        <taxon>Alteromonadales</taxon>
        <taxon>Colwelliaceae</taxon>
        <taxon>Thalassotalea</taxon>
    </lineage>
</organism>
<evidence type="ECO:0000313" key="5">
    <source>
        <dbReference type="EMBL" id="MDT0602091.1"/>
    </source>
</evidence>
<dbReference type="Proteomes" id="UP001266357">
    <property type="component" value="Unassembled WGS sequence"/>
</dbReference>
<dbReference type="Gene3D" id="1.20.1600.10">
    <property type="entry name" value="Outer membrane efflux proteins (OEP)"/>
    <property type="match status" value="1"/>
</dbReference>
<keyword evidence="2" id="KW-0472">Membrane</keyword>
<keyword evidence="3" id="KW-0175">Coiled coil</keyword>